<keyword evidence="2" id="KW-1185">Reference proteome</keyword>
<organism evidence="1 2">
    <name type="scientific">Haloferax namakaokahaiae</name>
    <dbReference type="NCBI Taxonomy" id="1748331"/>
    <lineage>
        <taxon>Archaea</taxon>
        <taxon>Methanobacteriati</taxon>
        <taxon>Methanobacteriota</taxon>
        <taxon>Stenosarchaea group</taxon>
        <taxon>Halobacteria</taxon>
        <taxon>Halobacteriales</taxon>
        <taxon>Haloferacaceae</taxon>
        <taxon>Haloferax</taxon>
    </lineage>
</organism>
<evidence type="ECO:0000313" key="2">
    <source>
        <dbReference type="Proteomes" id="UP001596481"/>
    </source>
</evidence>
<evidence type="ECO:0000313" key="1">
    <source>
        <dbReference type="EMBL" id="MFC7203200.1"/>
    </source>
</evidence>
<proteinExistence type="predicted"/>
<dbReference type="InterPro" id="IPR009923">
    <property type="entry name" value="Dodecin"/>
</dbReference>
<dbReference type="RefSeq" id="WP_390222540.1">
    <property type="nucleotide sequence ID" value="NZ_JBHTAA010000002.1"/>
</dbReference>
<protein>
    <submittedName>
        <fullName evidence="1">Dodecin family protein</fullName>
    </submittedName>
</protein>
<name>A0ABD5ZDQ6_9EURY</name>
<sequence length="73" mass="8035">MSTVKVVKLLGTSEESWQQAAEEAVEEANETIDDLTGVAVESWTADIENGEVSQYKATVEVAFPVHSDREQNH</sequence>
<dbReference type="SUPFAM" id="SSF89807">
    <property type="entry name" value="Dodecin-like"/>
    <property type="match status" value="1"/>
</dbReference>
<dbReference type="Gene3D" id="3.30.1660.10">
    <property type="entry name" value="Flavin-binding protein dodecin"/>
    <property type="match status" value="1"/>
</dbReference>
<dbReference type="PANTHER" id="PTHR39324:SF1">
    <property type="entry name" value="CALCIUM DODECIN"/>
    <property type="match status" value="1"/>
</dbReference>
<comment type="caution">
    <text evidence="1">The sequence shown here is derived from an EMBL/GenBank/DDBJ whole genome shotgun (WGS) entry which is preliminary data.</text>
</comment>
<dbReference type="PANTHER" id="PTHR39324">
    <property type="entry name" value="CALCIUM DODECIN"/>
    <property type="match status" value="1"/>
</dbReference>
<gene>
    <name evidence="1" type="ORF">ACFQJC_06715</name>
</gene>
<dbReference type="EMBL" id="JBHTAA010000002">
    <property type="protein sequence ID" value="MFC7203200.1"/>
    <property type="molecule type" value="Genomic_DNA"/>
</dbReference>
<dbReference type="InterPro" id="IPR036694">
    <property type="entry name" value="Dodecin-like_sf"/>
</dbReference>
<dbReference type="AlphaFoldDB" id="A0ABD5ZDQ6"/>
<reference evidence="1 2" key="1">
    <citation type="journal article" date="2019" name="Int. J. Syst. Evol. Microbiol.">
        <title>The Global Catalogue of Microorganisms (GCM) 10K type strain sequencing project: providing services to taxonomists for standard genome sequencing and annotation.</title>
        <authorList>
            <consortium name="The Broad Institute Genomics Platform"/>
            <consortium name="The Broad Institute Genome Sequencing Center for Infectious Disease"/>
            <person name="Wu L."/>
            <person name="Ma J."/>
        </authorList>
    </citation>
    <scope>NUCLEOTIDE SEQUENCE [LARGE SCALE GENOMIC DNA]</scope>
    <source>
        <strain evidence="1 2">DSM 29988</strain>
    </source>
</reference>
<accession>A0ABD5ZDQ6</accession>
<dbReference type="InterPro" id="IPR025543">
    <property type="entry name" value="Dodecin-like"/>
</dbReference>
<dbReference type="Pfam" id="PF07311">
    <property type="entry name" value="Dodecin"/>
    <property type="match status" value="1"/>
</dbReference>
<dbReference type="Proteomes" id="UP001596481">
    <property type="component" value="Unassembled WGS sequence"/>
</dbReference>